<evidence type="ECO:0000256" key="1">
    <source>
        <dbReference type="ARBA" id="ARBA00004651"/>
    </source>
</evidence>
<keyword evidence="5 6" id="KW-0472">Membrane</keyword>
<feature type="transmembrane region" description="Helical" evidence="6">
    <location>
        <begin position="205"/>
        <end position="225"/>
    </location>
</feature>
<dbReference type="EMBL" id="NQJF01000008">
    <property type="protein sequence ID" value="OYD23999.1"/>
    <property type="molecule type" value="Genomic_DNA"/>
</dbReference>
<feature type="transmembrane region" description="Helical" evidence="6">
    <location>
        <begin position="130"/>
        <end position="148"/>
    </location>
</feature>
<feature type="transmembrane region" description="Helical" evidence="6">
    <location>
        <begin position="271"/>
        <end position="290"/>
    </location>
</feature>
<dbReference type="Proteomes" id="UP000295058">
    <property type="component" value="Unassembled WGS sequence"/>
</dbReference>
<dbReference type="SUPFAM" id="SSF103473">
    <property type="entry name" value="MFS general substrate transporter"/>
    <property type="match status" value="1"/>
</dbReference>
<organism evidence="8 10">
    <name type="scientific">Oceanimonas baumannii</name>
    <dbReference type="NCBI Taxonomy" id="129578"/>
    <lineage>
        <taxon>Bacteria</taxon>
        <taxon>Pseudomonadati</taxon>
        <taxon>Pseudomonadota</taxon>
        <taxon>Gammaproteobacteria</taxon>
        <taxon>Aeromonadales</taxon>
        <taxon>Aeromonadaceae</taxon>
        <taxon>Oceanimonas</taxon>
    </lineage>
</organism>
<feature type="transmembrane region" description="Helical" evidence="6">
    <location>
        <begin position="330"/>
        <end position="347"/>
    </location>
</feature>
<feature type="transmembrane region" description="Helical" evidence="6">
    <location>
        <begin position="160"/>
        <end position="180"/>
    </location>
</feature>
<feature type="transmembrane region" description="Helical" evidence="6">
    <location>
        <begin position="353"/>
        <end position="370"/>
    </location>
</feature>
<evidence type="ECO:0000256" key="5">
    <source>
        <dbReference type="ARBA" id="ARBA00023136"/>
    </source>
</evidence>
<dbReference type="PANTHER" id="PTHR43124">
    <property type="entry name" value="PURINE EFFLUX PUMP PBUE"/>
    <property type="match status" value="1"/>
</dbReference>
<dbReference type="InterPro" id="IPR036259">
    <property type="entry name" value="MFS_trans_sf"/>
</dbReference>
<protein>
    <submittedName>
        <fullName evidence="9">MFS family arabinose efflux permease</fullName>
    </submittedName>
    <submittedName>
        <fullName evidence="8">MFS transporter</fullName>
    </submittedName>
</protein>
<reference evidence="9 11" key="2">
    <citation type="submission" date="2019-03" db="EMBL/GenBank/DDBJ databases">
        <title>Genomic Encyclopedia of Archaeal and Bacterial Type Strains, Phase II (KMG-II): from individual species to whole genera.</title>
        <authorList>
            <person name="Goeker M."/>
        </authorList>
    </citation>
    <scope>NUCLEOTIDE SEQUENCE [LARGE SCALE GENOMIC DNA]</scope>
    <source>
        <strain evidence="9 11">DSM 15594</strain>
    </source>
</reference>
<gene>
    <name evidence="8" type="ORF">B6S09_11150</name>
    <name evidence="9" type="ORF">LY04_02014</name>
</gene>
<dbReference type="RefSeq" id="WP_094278558.1">
    <property type="nucleotide sequence ID" value="NZ_NQJF01000008.1"/>
</dbReference>
<evidence type="ECO:0000256" key="3">
    <source>
        <dbReference type="ARBA" id="ARBA00022692"/>
    </source>
</evidence>
<keyword evidence="2" id="KW-1003">Cell membrane</keyword>
<dbReference type="AlphaFoldDB" id="A0A235CHY5"/>
<keyword evidence="3 6" id="KW-0812">Transmembrane</keyword>
<dbReference type="GO" id="GO:0022857">
    <property type="term" value="F:transmembrane transporter activity"/>
    <property type="evidence" value="ECO:0007669"/>
    <property type="project" value="InterPro"/>
</dbReference>
<dbReference type="InterPro" id="IPR011701">
    <property type="entry name" value="MFS"/>
</dbReference>
<feature type="transmembrane region" description="Helical" evidence="6">
    <location>
        <begin position="46"/>
        <end position="64"/>
    </location>
</feature>
<dbReference type="InterPro" id="IPR050189">
    <property type="entry name" value="MFS_Efflux_Transporters"/>
</dbReference>
<feature type="transmembrane region" description="Helical" evidence="6">
    <location>
        <begin position="240"/>
        <end position="259"/>
    </location>
</feature>
<evidence type="ECO:0000313" key="10">
    <source>
        <dbReference type="Proteomes" id="UP000243640"/>
    </source>
</evidence>
<feature type="transmembrane region" description="Helical" evidence="6">
    <location>
        <begin position="71"/>
        <end position="88"/>
    </location>
</feature>
<evidence type="ECO:0000313" key="8">
    <source>
        <dbReference type="EMBL" id="OYD23999.1"/>
    </source>
</evidence>
<feature type="transmembrane region" description="Helical" evidence="6">
    <location>
        <begin position="296"/>
        <end position="318"/>
    </location>
</feature>
<dbReference type="Gene3D" id="1.20.1720.10">
    <property type="entry name" value="Multidrug resistance protein D"/>
    <property type="match status" value="1"/>
</dbReference>
<dbReference type="Pfam" id="PF07690">
    <property type="entry name" value="MFS_1"/>
    <property type="match status" value="1"/>
</dbReference>
<dbReference type="InterPro" id="IPR020846">
    <property type="entry name" value="MFS_dom"/>
</dbReference>
<evidence type="ECO:0000256" key="4">
    <source>
        <dbReference type="ARBA" id="ARBA00022989"/>
    </source>
</evidence>
<proteinExistence type="predicted"/>
<dbReference type="GO" id="GO:0005886">
    <property type="term" value="C:plasma membrane"/>
    <property type="evidence" value="ECO:0007669"/>
    <property type="project" value="UniProtKB-SubCell"/>
</dbReference>
<dbReference type="OrthoDB" id="9814303at2"/>
<keyword evidence="4 6" id="KW-1133">Transmembrane helix</keyword>
<dbReference type="PANTHER" id="PTHR43124:SF3">
    <property type="entry name" value="CHLORAMPHENICOL EFFLUX PUMP RV0191"/>
    <property type="match status" value="1"/>
</dbReference>
<accession>A0A235CHY5</accession>
<evidence type="ECO:0000256" key="2">
    <source>
        <dbReference type="ARBA" id="ARBA00022475"/>
    </source>
</evidence>
<dbReference type="CDD" id="cd17320">
    <property type="entry name" value="MFS_MdfA_MDR_like"/>
    <property type="match status" value="1"/>
</dbReference>
<evidence type="ECO:0000256" key="6">
    <source>
        <dbReference type="SAM" id="Phobius"/>
    </source>
</evidence>
<sequence length="372" mass="39765">MQAKPPLWLMLALLMFPQIVETIYSPALGSISQAFSVSYPAASQTLSVYFVAFAMGVAVWGILADKWGRRPAMLTGLFIYGVSAMVAMQTANFAILMAARACSAFGIAVGSIVTQTMLRDSFTGEELGKVFSVMGVGMAISPVIGMFSGGQLVQTGGHEMVFLALFIMALGLFVCSLAGLPETQTNRQVLQLATLSQRMLRDLQIWRSAMLVCLYNIVLFSYYQLGGFHFAGLGLTPDQFGYSGLVLGLGSLIGSYINKILLSRKTTQDKLLQGAAVLLMLGAVTVFLILDTIWFLAPMILIVMAFGIAIPNVLSMALSQYRSQAGSAGALFGLIYYLFIGGGLALAGVAQNLGLVLITCASVVFLVTFIQK</sequence>
<comment type="caution">
    <text evidence="8">The sequence shown here is derived from an EMBL/GenBank/DDBJ whole genome shotgun (WGS) entry which is preliminary data.</text>
</comment>
<evidence type="ECO:0000313" key="11">
    <source>
        <dbReference type="Proteomes" id="UP000295058"/>
    </source>
</evidence>
<comment type="subcellular location">
    <subcellularLocation>
        <location evidence="1">Cell membrane</location>
        <topology evidence="1">Multi-pass membrane protein</topology>
    </subcellularLocation>
</comment>
<evidence type="ECO:0000313" key="9">
    <source>
        <dbReference type="EMBL" id="TDW58663.1"/>
    </source>
</evidence>
<dbReference type="EMBL" id="SODO01000007">
    <property type="protein sequence ID" value="TDW58663.1"/>
    <property type="molecule type" value="Genomic_DNA"/>
</dbReference>
<name>A0A235CHY5_9GAMM</name>
<dbReference type="PROSITE" id="PS50850">
    <property type="entry name" value="MFS"/>
    <property type="match status" value="1"/>
</dbReference>
<feature type="domain" description="Major facilitator superfamily (MFS) profile" evidence="7">
    <location>
        <begin position="1"/>
        <end position="372"/>
    </location>
</feature>
<evidence type="ECO:0000259" key="7">
    <source>
        <dbReference type="PROSITE" id="PS50850"/>
    </source>
</evidence>
<reference evidence="8 10" key="1">
    <citation type="submission" date="2017-08" db="EMBL/GenBank/DDBJ databases">
        <title>Draft Genome Sequence of the Marine Bacterium Oceanimonas baumannii ATCC 700832.</title>
        <authorList>
            <person name="Mcclelland W.D."/>
            <person name="Brennan M.A."/>
            <person name="Trachtenberg A.M."/>
            <person name="Maclea K.S."/>
        </authorList>
    </citation>
    <scope>NUCLEOTIDE SEQUENCE [LARGE SCALE GENOMIC DNA]</scope>
    <source>
        <strain evidence="8 10">ATCC 700832</strain>
    </source>
</reference>
<keyword evidence="11" id="KW-1185">Reference proteome</keyword>
<feature type="transmembrane region" description="Helical" evidence="6">
    <location>
        <begin position="94"/>
        <end position="118"/>
    </location>
</feature>
<dbReference type="Proteomes" id="UP000243640">
    <property type="component" value="Unassembled WGS sequence"/>
</dbReference>